<feature type="region of interest" description="Disordered" evidence="1">
    <location>
        <begin position="24"/>
        <end position="61"/>
    </location>
</feature>
<feature type="compositionally biased region" description="Polar residues" evidence="1">
    <location>
        <begin position="44"/>
        <end position="61"/>
    </location>
</feature>
<dbReference type="InParanoid" id="L5KL62"/>
<sequence>MRTFTGLGGKTAMRSQTLLSLQMTSLGKGPPAASVDTSLRDPTQHTVSHRNPSQLPSTGNN</sequence>
<dbReference type="EMBL" id="KB030661">
    <property type="protein sequence ID" value="ELK12295.1"/>
    <property type="molecule type" value="Genomic_DNA"/>
</dbReference>
<proteinExistence type="predicted"/>
<evidence type="ECO:0000313" key="2">
    <source>
        <dbReference type="EMBL" id="ELK12295.1"/>
    </source>
</evidence>
<protein>
    <submittedName>
        <fullName evidence="2">Uncharacterized protein</fullName>
    </submittedName>
</protein>
<gene>
    <name evidence="2" type="ORF">PAL_GLEAN10014621</name>
</gene>
<reference evidence="3" key="1">
    <citation type="journal article" date="2013" name="Science">
        <title>Comparative analysis of bat genomes provides insight into the evolution of flight and immunity.</title>
        <authorList>
            <person name="Zhang G."/>
            <person name="Cowled C."/>
            <person name="Shi Z."/>
            <person name="Huang Z."/>
            <person name="Bishop-Lilly K.A."/>
            <person name="Fang X."/>
            <person name="Wynne J.W."/>
            <person name="Xiong Z."/>
            <person name="Baker M.L."/>
            <person name="Zhao W."/>
            <person name="Tachedjian M."/>
            <person name="Zhu Y."/>
            <person name="Zhou P."/>
            <person name="Jiang X."/>
            <person name="Ng J."/>
            <person name="Yang L."/>
            <person name="Wu L."/>
            <person name="Xiao J."/>
            <person name="Feng Y."/>
            <person name="Chen Y."/>
            <person name="Sun X."/>
            <person name="Zhang Y."/>
            <person name="Marsh G.A."/>
            <person name="Crameri G."/>
            <person name="Broder C.C."/>
            <person name="Frey K.G."/>
            <person name="Wang L.F."/>
            <person name="Wang J."/>
        </authorList>
    </citation>
    <scope>NUCLEOTIDE SEQUENCE [LARGE SCALE GENOMIC DNA]</scope>
</reference>
<dbReference type="Proteomes" id="UP000010552">
    <property type="component" value="Unassembled WGS sequence"/>
</dbReference>
<evidence type="ECO:0000256" key="1">
    <source>
        <dbReference type="SAM" id="MobiDB-lite"/>
    </source>
</evidence>
<name>L5KL62_PTEAL</name>
<organism evidence="2 3">
    <name type="scientific">Pteropus alecto</name>
    <name type="common">Black flying fox</name>
    <dbReference type="NCBI Taxonomy" id="9402"/>
    <lineage>
        <taxon>Eukaryota</taxon>
        <taxon>Metazoa</taxon>
        <taxon>Chordata</taxon>
        <taxon>Craniata</taxon>
        <taxon>Vertebrata</taxon>
        <taxon>Euteleostomi</taxon>
        <taxon>Mammalia</taxon>
        <taxon>Eutheria</taxon>
        <taxon>Laurasiatheria</taxon>
        <taxon>Chiroptera</taxon>
        <taxon>Yinpterochiroptera</taxon>
        <taxon>Pteropodoidea</taxon>
        <taxon>Pteropodidae</taxon>
        <taxon>Pteropodinae</taxon>
        <taxon>Pteropus</taxon>
    </lineage>
</organism>
<evidence type="ECO:0000313" key="3">
    <source>
        <dbReference type="Proteomes" id="UP000010552"/>
    </source>
</evidence>
<accession>L5KL62</accession>
<dbReference type="AlphaFoldDB" id="L5KL62"/>
<keyword evidence="3" id="KW-1185">Reference proteome</keyword>